<proteinExistence type="predicted"/>
<dbReference type="EMBL" id="KM879221">
    <property type="protein sequence ID" value="AQZ27136.1"/>
    <property type="molecule type" value="Genomic_DNA"/>
</dbReference>
<keyword evidence="2" id="KW-1185">Reference proteome</keyword>
<evidence type="ECO:0000313" key="1">
    <source>
        <dbReference type="EMBL" id="AQZ27136.1"/>
    </source>
</evidence>
<dbReference type="GeneID" id="31355491"/>
<dbReference type="Proteomes" id="UP000030040">
    <property type="component" value="Segment"/>
</dbReference>
<reference evidence="2" key="1">
    <citation type="submission" date="2014-10" db="EMBL/GenBank/DDBJ databases">
        <title>Draft genome sequence of lytic bacteriophage specific to a multidrug resistant bacterium Delftia tsuruhatensis ARB-1.</title>
        <authorList>
            <person name="Bhattacharjee A.S."/>
            <person name="Motlagh A.M."/>
            <person name="Goel R."/>
        </authorList>
    </citation>
    <scope>NUCLEOTIDE SEQUENCE [LARGE SCALE GENOMIC DNA]</scope>
</reference>
<sequence>MPQFETPSGMTCANGHGGLQGVEVENDNLVALLKRLHPAHIQHAVSLNWCCSPPPADVHSAVMTSLHVLGYKDLTRQDAKVLAYWWLGQTALGPLIQNQKEEG</sequence>
<accession>A0A1U9XRD3</accession>
<name>A0A1U9XRD3_9CAUD</name>
<dbReference type="RefSeq" id="YP_009351921.1">
    <property type="nucleotide sequence ID" value="NC_027348.2"/>
</dbReference>
<evidence type="ECO:0000313" key="2">
    <source>
        <dbReference type="Proteomes" id="UP000030040"/>
    </source>
</evidence>
<organism evidence="1 2">
    <name type="scientific">Delftia phage RG-2014</name>
    <dbReference type="NCBI Taxonomy" id="1563661"/>
    <lineage>
        <taxon>Viruses</taxon>
        <taxon>Duplodnaviria</taxon>
        <taxon>Heunggongvirae</taxon>
        <taxon>Uroviricota</taxon>
        <taxon>Caudoviricetes</taxon>
        <taxon>Schitoviridae</taxon>
        <taxon>Dendoorenvirus</taxon>
        <taxon>Dendoorenvirus RG2014</taxon>
    </lineage>
</organism>
<dbReference type="KEGG" id="vg:31355491"/>
<protein>
    <submittedName>
        <fullName evidence="1">Uncharacterized protein</fullName>
    </submittedName>
</protein>
<gene>
    <name evidence="1" type="ORF">RG2014_043</name>
</gene>